<gene>
    <name evidence="3" type="ORF">ACE1YR_15005</name>
</gene>
<name>A0ABV4ZAQ6_9PSED</name>
<dbReference type="Gene3D" id="1.10.287.1490">
    <property type="match status" value="1"/>
</dbReference>
<dbReference type="InterPro" id="IPR021104">
    <property type="entry name" value="KfrA_DNA-bd_N"/>
</dbReference>
<dbReference type="GO" id="GO:0003677">
    <property type="term" value="F:DNA binding"/>
    <property type="evidence" value="ECO:0007669"/>
    <property type="project" value="UniProtKB-KW"/>
</dbReference>
<keyword evidence="3" id="KW-0238">DNA-binding</keyword>
<evidence type="ECO:0000313" key="3">
    <source>
        <dbReference type="EMBL" id="MFB3801723.1"/>
    </source>
</evidence>
<dbReference type="Proteomes" id="UP001577047">
    <property type="component" value="Unassembled WGS sequence"/>
</dbReference>
<proteinExistence type="predicted"/>
<feature type="region of interest" description="Disordered" evidence="1">
    <location>
        <begin position="314"/>
        <end position="334"/>
    </location>
</feature>
<sequence>MARGGINKAVVQRARQALIARGEHPSIDAVRIELGNTGSKTTIHRYLKELDAQLPVQSAPALGETLGRYVQQLADQLNEEAEARVALAQAAFDAQIEQMRTQLSLAEQALVAADQQQQIQASALQSQSERLETTLASLQSEQLRSASLNQSLGELKVRLNDKAEQIRSLEDKHRNARDALEHYRSASREQREQDQRRHEAQVQQLQVELRQMQQGMVVRQEELTRLHRDNERLSVENRQQQAERKQLDEQLEQRDAQVQGLRSILAQAQGASEELRRQWDNDRQALETQRELTLEQARLVERLQDRLTLSEARSAQLAPAAEEREKQINQTSPP</sequence>
<evidence type="ECO:0000313" key="4">
    <source>
        <dbReference type="Proteomes" id="UP001577047"/>
    </source>
</evidence>
<dbReference type="RefSeq" id="WP_304484896.1">
    <property type="nucleotide sequence ID" value="NZ_JAUQOQ010000015.1"/>
</dbReference>
<comment type="caution">
    <text evidence="3">The sequence shown here is derived from an EMBL/GenBank/DDBJ whole genome shotgun (WGS) entry which is preliminary data.</text>
</comment>
<protein>
    <submittedName>
        <fullName evidence="3">DNA-binding protein</fullName>
    </submittedName>
</protein>
<organism evidence="3 4">
    <name type="scientific">Pseudomonas boreofloridensis</name>
    <dbReference type="NCBI Taxonomy" id="3064348"/>
    <lineage>
        <taxon>Bacteria</taxon>
        <taxon>Pseudomonadati</taxon>
        <taxon>Pseudomonadota</taxon>
        <taxon>Gammaproteobacteria</taxon>
        <taxon>Pseudomonadales</taxon>
        <taxon>Pseudomonadaceae</taxon>
        <taxon>Pseudomonas</taxon>
    </lineage>
</organism>
<evidence type="ECO:0000259" key="2">
    <source>
        <dbReference type="Pfam" id="PF11740"/>
    </source>
</evidence>
<dbReference type="EMBL" id="JBHFXX010000012">
    <property type="protein sequence ID" value="MFB3801723.1"/>
    <property type="molecule type" value="Genomic_DNA"/>
</dbReference>
<feature type="region of interest" description="Disordered" evidence="1">
    <location>
        <begin position="229"/>
        <end position="248"/>
    </location>
</feature>
<feature type="domain" description="KfrA N-terminal DNA-binding" evidence="2">
    <location>
        <begin position="8"/>
        <end position="116"/>
    </location>
</feature>
<reference evidence="3 4" key="1">
    <citation type="submission" date="2024-09" db="EMBL/GenBank/DDBJ databases">
        <authorList>
            <person name="Fullem K."/>
        </authorList>
    </citation>
    <scope>NUCLEOTIDE SEQUENCE [LARGE SCALE GENOMIC DNA]</scope>
    <source>
        <strain evidence="4">K1(2024)</strain>
    </source>
</reference>
<evidence type="ECO:0000256" key="1">
    <source>
        <dbReference type="SAM" id="MobiDB-lite"/>
    </source>
</evidence>
<accession>A0ABV4ZAQ6</accession>
<keyword evidence="4" id="KW-1185">Reference proteome</keyword>
<dbReference type="Pfam" id="PF11740">
    <property type="entry name" value="KfrA_N"/>
    <property type="match status" value="1"/>
</dbReference>